<dbReference type="EMBL" id="QJKH01000006">
    <property type="protein sequence ID" value="PXX79026.1"/>
    <property type="molecule type" value="Genomic_DNA"/>
</dbReference>
<dbReference type="Proteomes" id="UP000247612">
    <property type="component" value="Unassembled WGS sequence"/>
</dbReference>
<comment type="caution">
    <text evidence="1">The sequence shown here is derived from an EMBL/GenBank/DDBJ whole genome shotgun (WGS) entry which is preliminary data.</text>
</comment>
<proteinExistence type="predicted"/>
<accession>A0A318KTL5</accession>
<protein>
    <submittedName>
        <fullName evidence="1">Uncharacterized protein</fullName>
    </submittedName>
</protein>
<evidence type="ECO:0000313" key="2">
    <source>
        <dbReference type="Proteomes" id="UP000247612"/>
    </source>
</evidence>
<keyword evidence="2" id="KW-1185">Reference proteome</keyword>
<dbReference type="AlphaFoldDB" id="A0A318KTL5"/>
<sequence length="81" mass="9621">MEIIELIKRVPVWICSGATPIPIGKTRETLKYRKEQRREKGSWVSSLMARFPEGLKEIIFLFIKAPRRVLQLFFTKDIFHM</sequence>
<gene>
    <name evidence="1" type="ORF">DES51_106145</name>
</gene>
<evidence type="ECO:0000313" key="1">
    <source>
        <dbReference type="EMBL" id="PXX79026.1"/>
    </source>
</evidence>
<reference evidence="1 2" key="1">
    <citation type="submission" date="2018-05" db="EMBL/GenBank/DDBJ databases">
        <title>Genomic Encyclopedia of Type Strains, Phase IV (KMG-IV): sequencing the most valuable type-strain genomes for metagenomic binning, comparative biology and taxonomic classification.</title>
        <authorList>
            <person name="Goeker M."/>
        </authorList>
    </citation>
    <scope>NUCLEOTIDE SEQUENCE [LARGE SCALE GENOMIC DNA]</scope>
    <source>
        <strain evidence="1 2">JC118</strain>
    </source>
</reference>
<dbReference type="RefSeq" id="WP_146211907.1">
    <property type="nucleotide sequence ID" value="NZ_CABKRQ010000003.1"/>
</dbReference>
<organism evidence="1 2">
    <name type="scientific">Dielma fastidiosa</name>
    <dbReference type="NCBI Taxonomy" id="1034346"/>
    <lineage>
        <taxon>Bacteria</taxon>
        <taxon>Bacillati</taxon>
        <taxon>Bacillota</taxon>
        <taxon>Erysipelotrichia</taxon>
        <taxon>Erysipelotrichales</taxon>
        <taxon>Erysipelotrichaceae</taxon>
        <taxon>Dielma</taxon>
    </lineage>
</organism>
<name>A0A318KTL5_9FIRM</name>